<dbReference type="Proteomes" id="UP000199103">
    <property type="component" value="Chromosome I"/>
</dbReference>
<name>A0A1H2AQK3_9ACTN</name>
<accession>A0A1H2AQK3</accession>
<protein>
    <submittedName>
        <fullName evidence="1">Uncharacterized protein</fullName>
    </submittedName>
</protein>
<evidence type="ECO:0000313" key="2">
    <source>
        <dbReference type="Proteomes" id="UP000199103"/>
    </source>
</evidence>
<dbReference type="OrthoDB" id="4244911at2"/>
<sequence length="131" mass="14688">METLVPPGWPATVRPPGVEGWERQAIAHLLDCCPPDFRREALFARHPLVLAIFAERCVQGQQRAAHDGLALVRADLGDRFDQPVVDAAVDVWQAESARLIRVVREVDLLRRAFSGEQFVPTLAGRWNTRPT</sequence>
<dbReference type="STRING" id="630515.SAMN04489812_6146"/>
<reference evidence="1 2" key="1">
    <citation type="submission" date="2016-10" db="EMBL/GenBank/DDBJ databases">
        <authorList>
            <person name="de Groot N.N."/>
        </authorList>
    </citation>
    <scope>NUCLEOTIDE SEQUENCE [LARGE SCALE GENOMIC DNA]</scope>
    <source>
        <strain evidence="1 2">DSM 21800</strain>
    </source>
</reference>
<gene>
    <name evidence="1" type="ORF">SAMN04489812_6146</name>
</gene>
<proteinExistence type="predicted"/>
<evidence type="ECO:0000313" key="1">
    <source>
        <dbReference type="EMBL" id="SDT48193.1"/>
    </source>
</evidence>
<dbReference type="AlphaFoldDB" id="A0A1H2AQK3"/>
<dbReference type="RefSeq" id="WP_091531467.1">
    <property type="nucleotide sequence ID" value="NZ_LT629772.1"/>
</dbReference>
<keyword evidence="2" id="KW-1185">Reference proteome</keyword>
<organism evidence="1 2">
    <name type="scientific">Microlunatus soli</name>
    <dbReference type="NCBI Taxonomy" id="630515"/>
    <lineage>
        <taxon>Bacteria</taxon>
        <taxon>Bacillati</taxon>
        <taxon>Actinomycetota</taxon>
        <taxon>Actinomycetes</taxon>
        <taxon>Propionibacteriales</taxon>
        <taxon>Propionibacteriaceae</taxon>
        <taxon>Microlunatus</taxon>
    </lineage>
</organism>
<dbReference type="EMBL" id="LT629772">
    <property type="protein sequence ID" value="SDT48193.1"/>
    <property type="molecule type" value="Genomic_DNA"/>
</dbReference>